<evidence type="ECO:0000313" key="1">
    <source>
        <dbReference type="EMBL" id="VAV90755.1"/>
    </source>
</evidence>
<proteinExistence type="predicted"/>
<dbReference type="EC" id="6.2.1.5" evidence="1"/>
<dbReference type="AlphaFoldDB" id="A0A3B0S606"/>
<keyword evidence="1" id="KW-0436">Ligase</keyword>
<protein>
    <submittedName>
        <fullName evidence="1">Succinyl-CoA ligase [ADP-forming] alpha chain</fullName>
        <ecNumber evidence="1">6.2.1.5</ecNumber>
    </submittedName>
</protein>
<gene>
    <name evidence="1" type="ORF">MNBD_ALPHA04-56</name>
</gene>
<dbReference type="EMBL" id="UOEF01000109">
    <property type="protein sequence ID" value="VAV90755.1"/>
    <property type="molecule type" value="Genomic_DNA"/>
</dbReference>
<name>A0A3B0S606_9ZZZZ</name>
<sequence>MSILIDKNTRVITQGVTSNIGLFQQALMLEFVVTPTQVGAQSGEAICLG</sequence>
<accession>A0A3B0S606</accession>
<organism evidence="1">
    <name type="scientific">hydrothermal vent metagenome</name>
    <dbReference type="NCBI Taxonomy" id="652676"/>
    <lineage>
        <taxon>unclassified sequences</taxon>
        <taxon>metagenomes</taxon>
        <taxon>ecological metagenomes</taxon>
    </lineage>
</organism>
<reference evidence="1" key="1">
    <citation type="submission" date="2018-06" db="EMBL/GenBank/DDBJ databases">
        <authorList>
            <person name="Zhirakovskaya E."/>
        </authorList>
    </citation>
    <scope>NUCLEOTIDE SEQUENCE</scope>
</reference>
<dbReference type="Gene3D" id="3.40.50.720">
    <property type="entry name" value="NAD(P)-binding Rossmann-like Domain"/>
    <property type="match status" value="1"/>
</dbReference>
<dbReference type="GO" id="GO:0004775">
    <property type="term" value="F:succinate-CoA ligase (ADP-forming) activity"/>
    <property type="evidence" value="ECO:0007669"/>
    <property type="project" value="UniProtKB-EC"/>
</dbReference>